<organism evidence="1 2">
    <name type="scientific">Candidatus Cardinium hertigii</name>
    <dbReference type="NCBI Taxonomy" id="247481"/>
    <lineage>
        <taxon>Bacteria</taxon>
        <taxon>Pseudomonadati</taxon>
        <taxon>Bacteroidota</taxon>
        <taxon>Cytophagia</taxon>
        <taxon>Cytophagales</taxon>
        <taxon>Amoebophilaceae</taxon>
        <taxon>Candidatus Cardinium</taxon>
    </lineage>
</organism>
<proteinExistence type="predicted"/>
<evidence type="ECO:0000313" key="1">
    <source>
        <dbReference type="EMBL" id="AWN81679.1"/>
    </source>
</evidence>
<protein>
    <submittedName>
        <fullName evidence="1">Uncharacterized protein</fullName>
    </submittedName>
</protein>
<dbReference type="Proteomes" id="UP000245872">
    <property type="component" value="Chromosome"/>
</dbReference>
<gene>
    <name evidence="1" type="ORF">DK880_00351</name>
</gene>
<dbReference type="OrthoDB" id="467786at2"/>
<sequence length="130" mass="14525">MIYSQQAYDKEIATLAKNIAEEATATGKLLWHLGNHLFGCPQDIDKQLAQISKKLKYHKVHYAYTSVPVYDQKGRPTKGAQPLKIAYQLIDVTLVEDIATIDQAKLSKGRFILATNQLDKAALPEANPQM</sequence>
<name>A0A2Z3L8D5_9BACT</name>
<dbReference type="KEGG" id="cher:DK880_00351"/>
<evidence type="ECO:0000313" key="2">
    <source>
        <dbReference type="Proteomes" id="UP000245872"/>
    </source>
</evidence>
<dbReference type="RefSeq" id="WP_109997118.1">
    <property type="nucleotide sequence ID" value="NZ_CP029619.1"/>
</dbReference>
<dbReference type="AlphaFoldDB" id="A0A2Z3L8D5"/>
<keyword evidence="2" id="KW-1185">Reference proteome</keyword>
<reference evidence="1 2" key="1">
    <citation type="submission" date="2018-05" db="EMBL/GenBank/DDBJ databases">
        <title>Candidatus Cardinium hertigii Genome Assembly.</title>
        <authorList>
            <person name="Showmaker K.C."/>
            <person name="Walden K.O."/>
            <person name="Fields C.J."/>
            <person name="Lambert K.N."/>
            <person name="Hudson M.E."/>
        </authorList>
    </citation>
    <scope>NUCLEOTIDE SEQUENCE [LARGE SCALE GENOMIC DNA]</scope>
    <source>
        <strain evidence="2">cHgTN10</strain>
    </source>
</reference>
<accession>A0A2Z3L8D5</accession>
<dbReference type="EMBL" id="CP029619">
    <property type="protein sequence ID" value="AWN81679.1"/>
    <property type="molecule type" value="Genomic_DNA"/>
</dbReference>